<dbReference type="InterPro" id="IPR036452">
    <property type="entry name" value="Ribo_hydro-like"/>
</dbReference>
<dbReference type="SMART" id="SM00320">
    <property type="entry name" value="WD40"/>
    <property type="match status" value="8"/>
</dbReference>
<evidence type="ECO:0000256" key="3">
    <source>
        <dbReference type="ARBA" id="ARBA00022737"/>
    </source>
</evidence>
<keyword evidence="7" id="KW-1185">Reference proteome</keyword>
<evidence type="ECO:0000313" key="7">
    <source>
        <dbReference type="Proteomes" id="UP000005237"/>
    </source>
</evidence>
<proteinExistence type="inferred from homology"/>
<comment type="similarity">
    <text evidence="1">Belongs to the IUNH family.</text>
</comment>
<name>A0A8R1DKZ2_CAEJA</name>
<protein>
    <submittedName>
        <fullName evidence="6">WD_REPEATS_REGION domain-containing protein</fullName>
    </submittedName>
</protein>
<dbReference type="PROSITE" id="PS50082">
    <property type="entry name" value="WD_REPEATS_2"/>
    <property type="match status" value="4"/>
</dbReference>
<dbReference type="GO" id="GO:0034388">
    <property type="term" value="C:Pwp2p-containing subcomplex of 90S preribosome"/>
    <property type="evidence" value="ECO:0007669"/>
    <property type="project" value="TreeGrafter"/>
</dbReference>
<feature type="repeat" description="WD" evidence="4">
    <location>
        <begin position="19"/>
        <end position="51"/>
    </location>
</feature>
<dbReference type="InterPro" id="IPR051570">
    <property type="entry name" value="TBC1_cilium_biogenesis"/>
</dbReference>
<reference evidence="6" key="2">
    <citation type="submission" date="2022-06" db="UniProtKB">
        <authorList>
            <consortium name="EnsemblMetazoa"/>
        </authorList>
    </citation>
    <scope>IDENTIFICATION</scope>
    <source>
        <strain evidence="6">DF5081</strain>
    </source>
</reference>
<evidence type="ECO:0000256" key="2">
    <source>
        <dbReference type="ARBA" id="ARBA00022574"/>
    </source>
</evidence>
<evidence type="ECO:0000313" key="6">
    <source>
        <dbReference type="EnsemblMetazoa" id="CJA04955b.1"/>
    </source>
</evidence>
<sequence length="1047" mass="115619">MNGEIGVFEVSSAELVECRKAHDGAIWTIQNTPDNEGFISASADKTVKFWSYVLVTEGSRKRISIREQKILELPDEALGACFSPDGKFLVVALLNNTCSVYFVDTLKFFVSLYGHSLPVTCVDIAPSSKLCVTGSVDKSVKVWGLDFGDCHKSFHAHDDAVTSVLFCPGEEQLFWSAGKDGKIKQWDAVKFIMVQVLDRHTLDIRCLAQFTNGSVMFSASHDKSIRCWEKTDEMVIVEEREEVEREEEYEKKLIDEEDVVAGENADNEAGVASSKTHSSIVSAENIIQAIDIARNEKVQRAEDPNHEPHPMIGAYNSKSLDHFIVDVIAKCRASDLDRTLLLIPLVYIPDILLAISSCTQQQYKAELSTYVAVYLTSSKDSLIKFWSIDSQSCFYTVMDSRNEIYSMSLHRDETILVAATSELELLVFELNWKSGAIFEKEEKEEPSVKKSTLEGDDDALANMANRYITTKLRGRVIRQSKGRALQLVPTSDDRFLVCVGADKVADVYRVFSEAESAKRLTKKLKSAKRKATSDSSVVSEDDVAKDVTILVTRIGEMALPHKIKWIDVVKSFKFTDEKTLIYKWYALLTNTVHWVKMSIDEASNVVQCDSVGNLDKLGHREDVRALAVSSSSSLLASAGGNEVILWSTHSLRSSLTLTDNDIRDVVAVNFVPGDNYILTGGKFTDTDGVTDDIRALTIALTNPNVQVLAITTVHGGVSADQASANVARLLRATNHSSSSIPIYIGANDSLVPKGPIQVWEDLFGNDGIGGVPEVFPEALPSDLVAAQPMDAVDAIIELTKEYSDVTLVAIGPLTNIAMAIRKDPELAGRIQRIVIMGGNYLAVGNTLSNSTAEFNFLMDPEAAEIVLATVHATIVPWDTCFFKGPEYSQKVDYEESLNHATPLSNFLKKITEKGRKYLKTMQQPYAFVDDIAMAIAIEPTIALKTSKLCATVELADNSVTRAQVSIDWMSTGYNLTSQAFEALGDKNENDWLSQTFVTEYDVHRINEMLNSAVGGTDDKPKVFRKIQISSNSITSRTSIEITEIGMK</sequence>
<dbReference type="FunFam" id="2.130.10.10:FF:000157">
    <property type="entry name" value="WD repeat domain 3"/>
    <property type="match status" value="1"/>
</dbReference>
<evidence type="ECO:0000256" key="4">
    <source>
        <dbReference type="PROSITE-ProRule" id="PRU00221"/>
    </source>
</evidence>
<accession>A0A8R1DKZ2</accession>
<evidence type="ECO:0000256" key="1">
    <source>
        <dbReference type="ARBA" id="ARBA00009176"/>
    </source>
</evidence>
<dbReference type="InterPro" id="IPR001910">
    <property type="entry name" value="Inosine/uridine_hydrolase_dom"/>
</dbReference>
<dbReference type="PANTHER" id="PTHR19853:SF0">
    <property type="entry name" value="WD REPEAT-CONTAINING PROTEIN 3"/>
    <property type="match status" value="1"/>
</dbReference>
<dbReference type="InterPro" id="IPR001680">
    <property type="entry name" value="WD40_rpt"/>
</dbReference>
<evidence type="ECO:0000259" key="5">
    <source>
        <dbReference type="Pfam" id="PF01156"/>
    </source>
</evidence>
<dbReference type="Gene3D" id="3.90.245.10">
    <property type="entry name" value="Ribonucleoside hydrolase-like"/>
    <property type="match status" value="1"/>
</dbReference>
<organism evidence="6 7">
    <name type="scientific">Caenorhabditis japonica</name>
    <dbReference type="NCBI Taxonomy" id="281687"/>
    <lineage>
        <taxon>Eukaryota</taxon>
        <taxon>Metazoa</taxon>
        <taxon>Ecdysozoa</taxon>
        <taxon>Nematoda</taxon>
        <taxon>Chromadorea</taxon>
        <taxon>Rhabditida</taxon>
        <taxon>Rhabditina</taxon>
        <taxon>Rhabditomorpha</taxon>
        <taxon>Rhabditoidea</taxon>
        <taxon>Rhabditidae</taxon>
        <taxon>Peloderinae</taxon>
        <taxon>Caenorhabditis</taxon>
    </lineage>
</organism>
<dbReference type="CDD" id="cd00200">
    <property type="entry name" value="WD40"/>
    <property type="match status" value="1"/>
</dbReference>
<dbReference type="Pfam" id="PF00400">
    <property type="entry name" value="WD40"/>
    <property type="match status" value="1"/>
</dbReference>
<feature type="repeat" description="WD" evidence="4">
    <location>
        <begin position="154"/>
        <end position="187"/>
    </location>
</feature>
<feature type="repeat" description="WD" evidence="4">
    <location>
        <begin position="197"/>
        <end position="229"/>
    </location>
</feature>
<dbReference type="SUPFAM" id="SSF50978">
    <property type="entry name" value="WD40 repeat-like"/>
    <property type="match status" value="2"/>
</dbReference>
<dbReference type="SUPFAM" id="SSF82171">
    <property type="entry name" value="DPP6 N-terminal domain-like"/>
    <property type="match status" value="1"/>
</dbReference>
<dbReference type="PANTHER" id="PTHR19853">
    <property type="entry name" value="WD REPEAT CONTAINING PROTEIN 3 WDR3"/>
    <property type="match status" value="1"/>
</dbReference>
<dbReference type="GO" id="GO:0030515">
    <property type="term" value="F:snoRNA binding"/>
    <property type="evidence" value="ECO:0007669"/>
    <property type="project" value="TreeGrafter"/>
</dbReference>
<feature type="repeat" description="WD" evidence="4">
    <location>
        <begin position="112"/>
        <end position="153"/>
    </location>
</feature>
<dbReference type="InterPro" id="IPR036322">
    <property type="entry name" value="WD40_repeat_dom_sf"/>
</dbReference>
<dbReference type="Gene3D" id="2.130.10.10">
    <property type="entry name" value="YVTN repeat-like/Quinoprotein amine dehydrogenase"/>
    <property type="match status" value="4"/>
</dbReference>
<feature type="domain" description="Inosine/uridine-preferring nucleoside hydrolase" evidence="5">
    <location>
        <begin position="684"/>
        <end position="980"/>
    </location>
</feature>
<keyword evidence="2 4" id="KW-0853">WD repeat</keyword>
<dbReference type="Pfam" id="PF01156">
    <property type="entry name" value="IU_nuc_hydro"/>
    <property type="match status" value="1"/>
</dbReference>
<dbReference type="PROSITE" id="PS50294">
    <property type="entry name" value="WD_REPEATS_REGION"/>
    <property type="match status" value="3"/>
</dbReference>
<keyword evidence="3" id="KW-0677">Repeat</keyword>
<dbReference type="Proteomes" id="UP000005237">
    <property type="component" value="Unassembled WGS sequence"/>
</dbReference>
<dbReference type="EnsemblMetazoa" id="CJA04955b.1">
    <property type="protein sequence ID" value="CJA04955b.1"/>
    <property type="gene ID" value="WBGene00124159"/>
</dbReference>
<dbReference type="GO" id="GO:0032040">
    <property type="term" value="C:small-subunit processome"/>
    <property type="evidence" value="ECO:0007669"/>
    <property type="project" value="TreeGrafter"/>
</dbReference>
<dbReference type="GO" id="GO:0030490">
    <property type="term" value="P:maturation of SSU-rRNA"/>
    <property type="evidence" value="ECO:0007669"/>
    <property type="project" value="TreeGrafter"/>
</dbReference>
<dbReference type="GO" id="GO:0016799">
    <property type="term" value="F:hydrolase activity, hydrolyzing N-glycosyl compounds"/>
    <property type="evidence" value="ECO:0007669"/>
    <property type="project" value="InterPro"/>
</dbReference>
<dbReference type="AlphaFoldDB" id="A0A8R1DKZ2"/>
<dbReference type="InterPro" id="IPR015943">
    <property type="entry name" value="WD40/YVTN_repeat-like_dom_sf"/>
</dbReference>
<reference evidence="7" key="1">
    <citation type="submission" date="2010-08" db="EMBL/GenBank/DDBJ databases">
        <authorList>
            <consortium name="Caenorhabditis japonica Sequencing Consortium"/>
            <person name="Wilson R.K."/>
        </authorList>
    </citation>
    <scope>NUCLEOTIDE SEQUENCE [LARGE SCALE GENOMIC DNA]</scope>
    <source>
        <strain evidence="7">DF5081</strain>
    </source>
</reference>
<dbReference type="SUPFAM" id="SSF53590">
    <property type="entry name" value="Nucleoside hydrolase"/>
    <property type="match status" value="1"/>
</dbReference>
<dbReference type="Pfam" id="PF25172">
    <property type="entry name" value="Beta-prop_WDR3_2nd"/>
    <property type="match status" value="1"/>
</dbReference>